<feature type="transmembrane region" description="Helical" evidence="6">
    <location>
        <begin position="110"/>
        <end position="129"/>
    </location>
</feature>
<dbReference type="PANTHER" id="PTHR11706">
    <property type="entry name" value="SOLUTE CARRIER PROTEIN FAMILY 11 MEMBER"/>
    <property type="match status" value="1"/>
</dbReference>
<keyword evidence="6" id="KW-1003">Cell membrane</keyword>
<comment type="subcellular location">
    <subcellularLocation>
        <location evidence="6">Cell membrane</location>
        <topology evidence="6">Multi-pass membrane protein</topology>
    </subcellularLocation>
    <subcellularLocation>
        <location evidence="1">Membrane</location>
        <topology evidence="1">Multi-pass membrane protein</topology>
    </subcellularLocation>
</comment>
<dbReference type="PANTHER" id="PTHR11706:SF33">
    <property type="entry name" value="NATURAL RESISTANCE-ASSOCIATED MACROPHAGE PROTEIN 2"/>
    <property type="match status" value="1"/>
</dbReference>
<feature type="transmembrane region" description="Helical" evidence="6">
    <location>
        <begin position="258"/>
        <end position="283"/>
    </location>
</feature>
<evidence type="ECO:0000256" key="6">
    <source>
        <dbReference type="HAMAP-Rule" id="MF_00221"/>
    </source>
</evidence>
<dbReference type="NCBIfam" id="TIGR01197">
    <property type="entry name" value="nramp"/>
    <property type="match status" value="1"/>
</dbReference>
<feature type="transmembrane region" description="Helical" evidence="6">
    <location>
        <begin position="303"/>
        <end position="334"/>
    </location>
</feature>
<proteinExistence type="inferred from homology"/>
<keyword evidence="3 6" id="KW-0812">Transmembrane</keyword>
<evidence type="ECO:0000256" key="2">
    <source>
        <dbReference type="ARBA" id="ARBA00022448"/>
    </source>
</evidence>
<feature type="transmembrane region" description="Helical" evidence="6">
    <location>
        <begin position="214"/>
        <end position="237"/>
    </location>
</feature>
<dbReference type="GO" id="GO:0015293">
    <property type="term" value="F:symporter activity"/>
    <property type="evidence" value="ECO:0007669"/>
    <property type="project" value="UniProtKB-UniRule"/>
</dbReference>
<comment type="caution">
    <text evidence="7">The sequence shown here is derived from an EMBL/GenBank/DDBJ whole genome shotgun (WGS) entry which is preliminary data.</text>
</comment>
<feature type="transmembrane region" description="Helical" evidence="6">
    <location>
        <begin position="404"/>
        <end position="427"/>
    </location>
</feature>
<keyword evidence="2 6" id="KW-0813">Transport</keyword>
<keyword evidence="8" id="KW-1185">Reference proteome</keyword>
<dbReference type="GO" id="GO:0005886">
    <property type="term" value="C:plasma membrane"/>
    <property type="evidence" value="ECO:0007669"/>
    <property type="project" value="UniProtKB-SubCell"/>
</dbReference>
<dbReference type="RefSeq" id="WP_270025042.1">
    <property type="nucleotide sequence ID" value="NZ_JAPDDP010000015.1"/>
</dbReference>
<dbReference type="EMBL" id="JAPDDP010000015">
    <property type="protein sequence ID" value="MDA0180728.1"/>
    <property type="molecule type" value="Genomic_DNA"/>
</dbReference>
<reference evidence="7" key="1">
    <citation type="submission" date="2022-10" db="EMBL/GenBank/DDBJ databases">
        <title>The WGS of Solirubrobacter phytolaccae KCTC 29190.</title>
        <authorList>
            <person name="Jiang Z."/>
        </authorList>
    </citation>
    <scope>NUCLEOTIDE SEQUENCE</scope>
    <source>
        <strain evidence="7">KCTC 29190</strain>
    </source>
</reference>
<evidence type="ECO:0000313" key="7">
    <source>
        <dbReference type="EMBL" id="MDA0180728.1"/>
    </source>
</evidence>
<protein>
    <recommendedName>
        <fullName evidence="6">Divalent metal cation transporter MntH</fullName>
    </recommendedName>
</protein>
<dbReference type="GO" id="GO:0015086">
    <property type="term" value="F:cadmium ion transmembrane transporter activity"/>
    <property type="evidence" value="ECO:0007669"/>
    <property type="project" value="TreeGrafter"/>
</dbReference>
<dbReference type="Proteomes" id="UP001147653">
    <property type="component" value="Unassembled WGS sequence"/>
</dbReference>
<comment type="function">
    <text evidence="6">H(+)-stimulated, divalent metal cation uptake system.</text>
</comment>
<dbReference type="GO" id="GO:0046872">
    <property type="term" value="F:metal ion binding"/>
    <property type="evidence" value="ECO:0007669"/>
    <property type="project" value="UniProtKB-UniRule"/>
</dbReference>
<organism evidence="7 8">
    <name type="scientific">Solirubrobacter phytolaccae</name>
    <dbReference type="NCBI Taxonomy" id="1404360"/>
    <lineage>
        <taxon>Bacteria</taxon>
        <taxon>Bacillati</taxon>
        <taxon>Actinomycetota</taxon>
        <taxon>Thermoleophilia</taxon>
        <taxon>Solirubrobacterales</taxon>
        <taxon>Solirubrobacteraceae</taxon>
        <taxon>Solirubrobacter</taxon>
    </lineage>
</organism>
<evidence type="ECO:0000256" key="5">
    <source>
        <dbReference type="ARBA" id="ARBA00023136"/>
    </source>
</evidence>
<feature type="transmembrane region" description="Helical" evidence="6">
    <location>
        <begin position="66"/>
        <end position="89"/>
    </location>
</feature>
<comment type="similarity">
    <text evidence="6">Belongs to the NRAMP family.</text>
</comment>
<dbReference type="NCBIfam" id="NF037982">
    <property type="entry name" value="Nramp_1"/>
    <property type="match status" value="1"/>
</dbReference>
<dbReference type="HAMAP" id="MF_00221">
    <property type="entry name" value="NRAMP"/>
    <property type="match status" value="1"/>
</dbReference>
<gene>
    <name evidence="6" type="primary">mntH</name>
    <name evidence="7" type="ORF">OJ997_10525</name>
</gene>
<feature type="transmembrane region" description="Helical" evidence="6">
    <location>
        <begin position="135"/>
        <end position="161"/>
    </location>
</feature>
<dbReference type="NCBIfam" id="NF001923">
    <property type="entry name" value="PRK00701.1"/>
    <property type="match status" value="1"/>
</dbReference>
<sequence>MNPPPNVLEAARAADAAPHPQTPLEETRSRGRVKGVLALFGPAFVAAVAYIDPGNFATNIAGGAKYGYMLVWVIVAANLMAMLVQYLSAKTGIATGKNLPELCREHFKKPVTFGLWLQAEAIAIATDLAEFVGAAIALNLLFGVPPFVAGLMTAVVAFAILELQTRGYRKFELAIGAFLMIVFFGFMYDLLQVGVDTGDFAAGLIPSFDGTDSVLLAVGILGATVMPHVVYLHSALTSKRIAPQNVAEKRQLLRFQRLDVVIALGLAGIINLTMLVVAAQLFHDSGLTDVESIESAHRGFETLLGGGAALAFAVALLASGLSSSSVGTFAGQVVMQGFINRRINLFLRRAITMAPSLIVLAIGVDPSTTLVISQVVLSFGIPFALVPMVLLTRRKDIMGALVNRTLTTVIASTVAGMIIALNCFLLYQTFFG</sequence>
<keyword evidence="4 6" id="KW-1133">Transmembrane helix</keyword>
<dbReference type="Pfam" id="PF01566">
    <property type="entry name" value="Nramp"/>
    <property type="match status" value="1"/>
</dbReference>
<evidence type="ECO:0000256" key="1">
    <source>
        <dbReference type="ARBA" id="ARBA00004141"/>
    </source>
</evidence>
<feature type="transmembrane region" description="Helical" evidence="6">
    <location>
        <begin position="346"/>
        <end position="364"/>
    </location>
</feature>
<feature type="transmembrane region" description="Helical" evidence="6">
    <location>
        <begin position="33"/>
        <end position="51"/>
    </location>
</feature>
<dbReference type="GO" id="GO:0034755">
    <property type="term" value="P:iron ion transmembrane transport"/>
    <property type="evidence" value="ECO:0007669"/>
    <property type="project" value="TreeGrafter"/>
</dbReference>
<dbReference type="GO" id="GO:0005384">
    <property type="term" value="F:manganese ion transmembrane transporter activity"/>
    <property type="evidence" value="ECO:0007669"/>
    <property type="project" value="TreeGrafter"/>
</dbReference>
<accession>A0A9X3N6Q4</accession>
<feature type="transmembrane region" description="Helical" evidence="6">
    <location>
        <begin position="173"/>
        <end position="194"/>
    </location>
</feature>
<evidence type="ECO:0000313" key="8">
    <source>
        <dbReference type="Proteomes" id="UP001147653"/>
    </source>
</evidence>
<dbReference type="PRINTS" id="PR00447">
    <property type="entry name" value="NATRESASSCMP"/>
</dbReference>
<evidence type="ECO:0000256" key="4">
    <source>
        <dbReference type="ARBA" id="ARBA00022989"/>
    </source>
</evidence>
<keyword evidence="6" id="KW-0406">Ion transport</keyword>
<feature type="transmembrane region" description="Helical" evidence="6">
    <location>
        <begin position="370"/>
        <end position="392"/>
    </location>
</feature>
<evidence type="ECO:0000256" key="3">
    <source>
        <dbReference type="ARBA" id="ARBA00022692"/>
    </source>
</evidence>
<name>A0A9X3N6Q4_9ACTN</name>
<dbReference type="AlphaFoldDB" id="A0A9X3N6Q4"/>
<keyword evidence="6" id="KW-0769">Symport</keyword>
<dbReference type="InterPro" id="IPR001046">
    <property type="entry name" value="NRAMP_fam"/>
</dbReference>
<keyword evidence="5 6" id="KW-0472">Membrane</keyword>